<comment type="caution">
    <text evidence="11">The sequence shown here is derived from an EMBL/GenBank/DDBJ whole genome shotgun (WGS) entry which is preliminary data.</text>
</comment>
<keyword evidence="12" id="KW-1185">Reference proteome</keyword>
<evidence type="ECO:0000256" key="8">
    <source>
        <dbReference type="ARBA" id="ARBA00022842"/>
    </source>
</evidence>
<evidence type="ECO:0000313" key="11">
    <source>
        <dbReference type="EMBL" id="MTI23714.1"/>
    </source>
</evidence>
<evidence type="ECO:0000256" key="9">
    <source>
        <dbReference type="ARBA" id="ARBA00031306"/>
    </source>
</evidence>
<proteinExistence type="predicted"/>
<dbReference type="Pfam" id="PF02424">
    <property type="entry name" value="ApbE"/>
    <property type="match status" value="1"/>
</dbReference>
<gene>
    <name evidence="11" type="ORF">E1163_01990</name>
</gene>
<keyword evidence="7" id="KW-0274">FAD</keyword>
<keyword evidence="5 11" id="KW-0808">Transferase</keyword>
<evidence type="ECO:0000256" key="7">
    <source>
        <dbReference type="ARBA" id="ARBA00022827"/>
    </source>
</evidence>
<comment type="cofactor">
    <cofactor evidence="1">
        <name>Mg(2+)</name>
        <dbReference type="ChEBI" id="CHEBI:18420"/>
    </cofactor>
</comment>
<dbReference type="InterPro" id="IPR024932">
    <property type="entry name" value="ApbE"/>
</dbReference>
<evidence type="ECO:0000256" key="10">
    <source>
        <dbReference type="ARBA" id="ARBA00048540"/>
    </source>
</evidence>
<evidence type="ECO:0000256" key="6">
    <source>
        <dbReference type="ARBA" id="ARBA00022723"/>
    </source>
</evidence>
<evidence type="ECO:0000256" key="5">
    <source>
        <dbReference type="ARBA" id="ARBA00022679"/>
    </source>
</evidence>
<feature type="non-terminal residue" evidence="11">
    <location>
        <position position="1"/>
    </location>
</feature>
<sequence length="336" mass="37571">IIYSVVLVLAVFLVWKYRQSQRVPMAHFSGKTMGPITYNVTYFDEQKRDFSKQIDSLLKSFNRALSTYIVDSEISEFNRDTAFKFDSPYFEPALVSSKKVYNLTGGAFDPTVMPLVNAWGFGPDKRMKYDSAYIDSLMQFVGFDKVEFDGEMVMKTDPRVQLDFSASAKGYGVDIVADYLEDKGIENMLVEIGGEVVAKGKNLKTGKLWNIGILDPDSDQINQFYTATVTIENRAMATSGNYFNYYVVDGVKYSHTISPFTGFPIRHPLLSASVFAGDCMTADALATAFMVLGHEKAIEILEANPDLDGYLIYSDAAGNRKAYATEGIKPYIKEVE</sequence>
<dbReference type="PANTHER" id="PTHR30040">
    <property type="entry name" value="THIAMINE BIOSYNTHESIS LIPOPROTEIN APBE"/>
    <property type="match status" value="1"/>
</dbReference>
<evidence type="ECO:0000256" key="4">
    <source>
        <dbReference type="ARBA" id="ARBA00022630"/>
    </source>
</evidence>
<evidence type="ECO:0000256" key="1">
    <source>
        <dbReference type="ARBA" id="ARBA00001946"/>
    </source>
</evidence>
<keyword evidence="4" id="KW-0285">Flavoprotein</keyword>
<protein>
    <recommendedName>
        <fullName evidence="3">FAD:protein FMN transferase</fullName>
        <ecNumber evidence="2">2.7.1.180</ecNumber>
    </recommendedName>
    <alternativeName>
        <fullName evidence="9">Flavin transferase</fullName>
    </alternativeName>
</protein>
<organism evidence="11 12">
    <name type="scientific">Fulvivirga kasyanovii</name>
    <dbReference type="NCBI Taxonomy" id="396812"/>
    <lineage>
        <taxon>Bacteria</taxon>
        <taxon>Pseudomonadati</taxon>
        <taxon>Bacteroidota</taxon>
        <taxon>Cytophagia</taxon>
        <taxon>Cytophagales</taxon>
        <taxon>Fulvivirgaceae</taxon>
        <taxon>Fulvivirga</taxon>
    </lineage>
</organism>
<dbReference type="InterPro" id="IPR003374">
    <property type="entry name" value="ApbE-like_sf"/>
</dbReference>
<evidence type="ECO:0000313" key="12">
    <source>
        <dbReference type="Proteomes" id="UP000798808"/>
    </source>
</evidence>
<keyword evidence="8" id="KW-0460">Magnesium</keyword>
<evidence type="ECO:0000256" key="3">
    <source>
        <dbReference type="ARBA" id="ARBA00016337"/>
    </source>
</evidence>
<accession>A0ABW9RI25</accession>
<dbReference type="EC" id="2.7.1.180" evidence="2"/>
<keyword evidence="6" id="KW-0479">Metal-binding</keyword>
<dbReference type="SUPFAM" id="SSF143631">
    <property type="entry name" value="ApbE-like"/>
    <property type="match status" value="1"/>
</dbReference>
<name>A0ABW9RI25_9BACT</name>
<dbReference type="PIRSF" id="PIRSF006268">
    <property type="entry name" value="ApbE"/>
    <property type="match status" value="1"/>
</dbReference>
<dbReference type="Proteomes" id="UP000798808">
    <property type="component" value="Unassembled WGS sequence"/>
</dbReference>
<dbReference type="PANTHER" id="PTHR30040:SF2">
    <property type="entry name" value="FAD:PROTEIN FMN TRANSFERASE"/>
    <property type="match status" value="1"/>
</dbReference>
<dbReference type="RefSeq" id="WP_155168939.1">
    <property type="nucleotide sequence ID" value="NZ_SMLW01000285.1"/>
</dbReference>
<reference evidence="11 12" key="1">
    <citation type="submission" date="2019-02" db="EMBL/GenBank/DDBJ databases">
        <authorList>
            <person name="Goldberg S.R."/>
            <person name="Haltli B.A."/>
            <person name="Correa H."/>
            <person name="Russell K.G."/>
        </authorList>
    </citation>
    <scope>NUCLEOTIDE SEQUENCE [LARGE SCALE GENOMIC DNA]</scope>
    <source>
        <strain evidence="11 12">JCM 16186</strain>
    </source>
</reference>
<dbReference type="Gene3D" id="3.10.520.10">
    <property type="entry name" value="ApbE-like domains"/>
    <property type="match status" value="1"/>
</dbReference>
<dbReference type="EMBL" id="SMLW01000285">
    <property type="protein sequence ID" value="MTI23714.1"/>
    <property type="molecule type" value="Genomic_DNA"/>
</dbReference>
<comment type="catalytic activity">
    <reaction evidence="10">
        <text>L-threonyl-[protein] + FAD = FMN-L-threonyl-[protein] + AMP + H(+)</text>
        <dbReference type="Rhea" id="RHEA:36847"/>
        <dbReference type="Rhea" id="RHEA-COMP:11060"/>
        <dbReference type="Rhea" id="RHEA-COMP:11061"/>
        <dbReference type="ChEBI" id="CHEBI:15378"/>
        <dbReference type="ChEBI" id="CHEBI:30013"/>
        <dbReference type="ChEBI" id="CHEBI:57692"/>
        <dbReference type="ChEBI" id="CHEBI:74257"/>
        <dbReference type="ChEBI" id="CHEBI:456215"/>
        <dbReference type="EC" id="2.7.1.180"/>
    </reaction>
</comment>
<dbReference type="GO" id="GO:0016740">
    <property type="term" value="F:transferase activity"/>
    <property type="evidence" value="ECO:0007669"/>
    <property type="project" value="UniProtKB-KW"/>
</dbReference>
<evidence type="ECO:0000256" key="2">
    <source>
        <dbReference type="ARBA" id="ARBA00011955"/>
    </source>
</evidence>